<evidence type="ECO:0000256" key="2">
    <source>
        <dbReference type="ARBA" id="ARBA00022553"/>
    </source>
</evidence>
<dbReference type="Gene3D" id="2.30.29.30">
    <property type="entry name" value="Pleckstrin-homology domain (PH domain)/Phosphotyrosine-binding domain (PTB)"/>
    <property type="match status" value="1"/>
</dbReference>
<protein>
    <submittedName>
        <fullName evidence="4">NUMB isoform 23</fullName>
    </submittedName>
</protein>
<dbReference type="SUPFAM" id="SSF50729">
    <property type="entry name" value="PH domain-like"/>
    <property type="match status" value="1"/>
</dbReference>
<accession>A0A2J8PJF0</accession>
<evidence type="ECO:0000256" key="1">
    <source>
        <dbReference type="ARBA" id="ARBA00022473"/>
    </source>
</evidence>
<evidence type="ECO:0000313" key="4">
    <source>
        <dbReference type="EMBL" id="PNI84140.1"/>
    </source>
</evidence>
<dbReference type="PANTHER" id="PTHR47368:SF5">
    <property type="entry name" value="PROTEIN NUMB HOMOLOG"/>
    <property type="match status" value="1"/>
</dbReference>
<dbReference type="Pfam" id="PF00640">
    <property type="entry name" value="PID"/>
    <property type="match status" value="1"/>
</dbReference>
<dbReference type="EMBL" id="NBAG03000214">
    <property type="protein sequence ID" value="PNI84140.1"/>
    <property type="molecule type" value="Genomic_DNA"/>
</dbReference>
<sequence length="80" mass="9294">MNKLRQSFRRKKDVYVPEASRPHQWQTDEEGVRTGKCSFPVKYLGHVEVDESRGMHICEDAVKRLKATGTLIEPFLTYVV</sequence>
<organism evidence="4 5">
    <name type="scientific">Pan troglodytes</name>
    <name type="common">Chimpanzee</name>
    <dbReference type="NCBI Taxonomy" id="9598"/>
    <lineage>
        <taxon>Eukaryota</taxon>
        <taxon>Metazoa</taxon>
        <taxon>Chordata</taxon>
        <taxon>Craniata</taxon>
        <taxon>Vertebrata</taxon>
        <taxon>Euteleostomi</taxon>
        <taxon>Mammalia</taxon>
        <taxon>Eutheria</taxon>
        <taxon>Euarchontoglires</taxon>
        <taxon>Primates</taxon>
        <taxon>Haplorrhini</taxon>
        <taxon>Catarrhini</taxon>
        <taxon>Hominidae</taxon>
        <taxon>Pan</taxon>
    </lineage>
</organism>
<evidence type="ECO:0000259" key="3">
    <source>
        <dbReference type="Pfam" id="PF00640"/>
    </source>
</evidence>
<dbReference type="InterPro" id="IPR016698">
    <property type="entry name" value="Numb/numb-like"/>
</dbReference>
<dbReference type="InterPro" id="IPR011993">
    <property type="entry name" value="PH-like_dom_sf"/>
</dbReference>
<comment type="caution">
    <text evidence="4">The sequence shown here is derived from an EMBL/GenBank/DDBJ whole genome shotgun (WGS) entry which is preliminary data.</text>
</comment>
<evidence type="ECO:0000313" key="5">
    <source>
        <dbReference type="Proteomes" id="UP000236370"/>
    </source>
</evidence>
<dbReference type="InterPro" id="IPR006020">
    <property type="entry name" value="PTB/PI_dom"/>
</dbReference>
<gene>
    <name evidence="4" type="ORF">CK820_G0002839</name>
</gene>
<proteinExistence type="predicted"/>
<keyword evidence="2" id="KW-0597">Phosphoprotein</keyword>
<keyword evidence="1" id="KW-0217">Developmental protein</keyword>
<dbReference type="AlphaFoldDB" id="A0A2J8PJF0"/>
<feature type="domain" description="PID" evidence="3">
    <location>
        <begin position="39"/>
        <end position="68"/>
    </location>
</feature>
<dbReference type="Proteomes" id="UP000236370">
    <property type="component" value="Unassembled WGS sequence"/>
</dbReference>
<reference evidence="4 5" key="1">
    <citation type="submission" date="2017-12" db="EMBL/GenBank/DDBJ databases">
        <title>High-resolution comparative analysis of great ape genomes.</title>
        <authorList>
            <person name="Pollen A."/>
            <person name="Hastie A."/>
            <person name="Hormozdiari F."/>
            <person name="Dougherty M."/>
            <person name="Liu R."/>
            <person name="Chaisson M."/>
            <person name="Hoppe E."/>
            <person name="Hill C."/>
            <person name="Pang A."/>
            <person name="Hillier L."/>
            <person name="Baker C."/>
            <person name="Armstrong J."/>
            <person name="Shendure J."/>
            <person name="Paten B."/>
            <person name="Wilson R."/>
            <person name="Chao H."/>
            <person name="Schneider V."/>
            <person name="Ventura M."/>
            <person name="Kronenberg Z."/>
            <person name="Murali S."/>
            <person name="Gordon D."/>
            <person name="Cantsilieris S."/>
            <person name="Munson K."/>
            <person name="Nelson B."/>
            <person name="Raja A."/>
            <person name="Underwood J."/>
            <person name="Diekhans M."/>
            <person name="Fiddes I."/>
            <person name="Haussler D."/>
            <person name="Eichler E."/>
        </authorList>
    </citation>
    <scope>NUCLEOTIDE SEQUENCE [LARGE SCALE GENOMIC DNA]</scope>
    <source>
        <strain evidence="4">Yerkes chimp pedigree #C0471</strain>
    </source>
</reference>
<dbReference type="PANTHER" id="PTHR47368">
    <property type="entry name" value="NUMB"/>
    <property type="match status" value="1"/>
</dbReference>
<feature type="non-terminal residue" evidence="4">
    <location>
        <position position="80"/>
    </location>
</feature>
<name>A0A2J8PJF0_PANTR</name>